<gene>
    <name evidence="11" type="ORF">A4D02_01805</name>
</gene>
<evidence type="ECO:0000256" key="7">
    <source>
        <dbReference type="ARBA" id="ARBA00023049"/>
    </source>
</evidence>
<dbReference type="Gene3D" id="3.10.450.350">
    <property type="match status" value="1"/>
</dbReference>
<dbReference type="RefSeq" id="WP_014222645.1">
    <property type="nucleotide sequence ID" value="NZ_LWBO01000001.1"/>
</dbReference>
<comment type="caution">
    <text evidence="11">The sequence shown here is derived from an EMBL/GenBank/DDBJ whole genome shotgun (WGS) entry which is preliminary data.</text>
</comment>
<evidence type="ECO:0000313" key="12">
    <source>
        <dbReference type="Proteomes" id="UP000192277"/>
    </source>
</evidence>
<dbReference type="CDD" id="cd12797">
    <property type="entry name" value="M23_peptidase"/>
    <property type="match status" value="1"/>
</dbReference>
<dbReference type="InterPro" id="IPR011055">
    <property type="entry name" value="Dup_hybrid_motif"/>
</dbReference>
<dbReference type="SUPFAM" id="SSF51261">
    <property type="entry name" value="Duplicated hybrid motif"/>
    <property type="match status" value="1"/>
</dbReference>
<dbReference type="InterPro" id="IPR050570">
    <property type="entry name" value="Cell_wall_metabolism_enzyme"/>
</dbReference>
<dbReference type="Proteomes" id="UP000192277">
    <property type="component" value="Unassembled WGS sequence"/>
</dbReference>
<protein>
    <submittedName>
        <fullName evidence="11">Peptidase M23</fullName>
    </submittedName>
</protein>
<keyword evidence="6" id="KW-0862">Zinc</keyword>
<dbReference type="Pfam" id="PF01551">
    <property type="entry name" value="Peptidase_M23"/>
    <property type="match status" value="1"/>
</dbReference>
<dbReference type="InterPro" id="IPR016047">
    <property type="entry name" value="M23ase_b-sheet_dom"/>
</dbReference>
<name>A0ABX3P4H3_9BACT</name>
<evidence type="ECO:0000256" key="8">
    <source>
        <dbReference type="SAM" id="Phobius"/>
    </source>
</evidence>
<comment type="subcellular location">
    <subcellularLocation>
        <location evidence="2">Cell envelope</location>
    </subcellularLocation>
</comment>
<organism evidence="11 12">
    <name type="scientific">Niastella koreensis</name>
    <dbReference type="NCBI Taxonomy" id="354356"/>
    <lineage>
        <taxon>Bacteria</taxon>
        <taxon>Pseudomonadati</taxon>
        <taxon>Bacteroidota</taxon>
        <taxon>Chitinophagia</taxon>
        <taxon>Chitinophagales</taxon>
        <taxon>Chitinophagaceae</taxon>
        <taxon>Niastella</taxon>
    </lineage>
</organism>
<dbReference type="InterPro" id="IPR045834">
    <property type="entry name" value="Csd3_N2"/>
</dbReference>
<evidence type="ECO:0000259" key="10">
    <source>
        <dbReference type="Pfam" id="PF19425"/>
    </source>
</evidence>
<evidence type="ECO:0000259" key="9">
    <source>
        <dbReference type="Pfam" id="PF01551"/>
    </source>
</evidence>
<evidence type="ECO:0000313" key="11">
    <source>
        <dbReference type="EMBL" id="OQP55078.1"/>
    </source>
</evidence>
<keyword evidence="8" id="KW-1133">Transmembrane helix</keyword>
<evidence type="ECO:0000256" key="1">
    <source>
        <dbReference type="ARBA" id="ARBA00001947"/>
    </source>
</evidence>
<keyword evidence="8" id="KW-0812">Transmembrane</keyword>
<dbReference type="PANTHER" id="PTHR21666">
    <property type="entry name" value="PEPTIDASE-RELATED"/>
    <property type="match status" value="1"/>
</dbReference>
<feature type="domain" description="M23ase beta-sheet core" evidence="9">
    <location>
        <begin position="288"/>
        <end position="382"/>
    </location>
</feature>
<evidence type="ECO:0000256" key="5">
    <source>
        <dbReference type="ARBA" id="ARBA00022801"/>
    </source>
</evidence>
<keyword evidence="5" id="KW-0378">Hydrolase</keyword>
<feature type="transmembrane region" description="Helical" evidence="8">
    <location>
        <begin position="7"/>
        <end position="27"/>
    </location>
</feature>
<feature type="domain" description="Csd3-like second N-terminal" evidence="10">
    <location>
        <begin position="157"/>
        <end position="266"/>
    </location>
</feature>
<evidence type="ECO:0000256" key="6">
    <source>
        <dbReference type="ARBA" id="ARBA00022833"/>
    </source>
</evidence>
<keyword evidence="8" id="KW-0472">Membrane</keyword>
<dbReference type="Gene3D" id="2.70.70.10">
    <property type="entry name" value="Glucose Permease (Domain IIA)"/>
    <property type="match status" value="1"/>
</dbReference>
<accession>A0ABX3P4H3</accession>
<dbReference type="Pfam" id="PF19425">
    <property type="entry name" value="Csd3_N2"/>
    <property type="match status" value="1"/>
</dbReference>
<evidence type="ECO:0000256" key="2">
    <source>
        <dbReference type="ARBA" id="ARBA00004196"/>
    </source>
</evidence>
<reference evidence="11 12" key="1">
    <citation type="submission" date="2016-04" db="EMBL/GenBank/DDBJ databases">
        <authorList>
            <person name="Chen L."/>
            <person name="Zhuang W."/>
            <person name="Wang G."/>
        </authorList>
    </citation>
    <scope>NUCLEOTIDE SEQUENCE [LARGE SCALE GENOMIC DNA]</scope>
    <source>
        <strain evidence="12">GR20</strain>
    </source>
</reference>
<keyword evidence="12" id="KW-1185">Reference proteome</keyword>
<proteinExistence type="predicted"/>
<sequence length="426" mass="48042">MFTHRDWGIAFTLMAVLIVAVIVLSSLNLSLPGEKAPQVAKKDSTVIVVPRRFGLALDSFNVSESIIQKNEYLTSILELYNVDSNTIKNLQSKSKYVYDVRKMKAGSQYTVFSTKDTLHKVCYFVYQPNAIDYVMYDLTDSVKVVTGKRQVTARLETASGIINGSLYETFQKSGTDPALAMKLADLYAYTVDFYSIHDGDYFKVLYEQRYIKDEPVETGAIQSAVFSHNGEKFYAFYYKPDSTDAGDYYDEKGKSLRTLFLKAPLKFSHITSGYSLRRFHPVQKRWKTHLGTDYAAPEGTPIISTGDGVVIEAEYNNNNGNFVKIKHDDTYTTQYLHMIRQAVRAGQSVRQGQVIGYVGSTGLATGPHVCYRFWKNGKQVNPLQQTFPPSIPLPDSVMTRFSDYVLKQQQQLNTVNIGAVQTLSMN</sequence>
<keyword evidence="3" id="KW-0645">Protease</keyword>
<dbReference type="PANTHER" id="PTHR21666:SF288">
    <property type="entry name" value="CELL DIVISION PROTEIN YTFB"/>
    <property type="match status" value="1"/>
</dbReference>
<evidence type="ECO:0000256" key="4">
    <source>
        <dbReference type="ARBA" id="ARBA00022723"/>
    </source>
</evidence>
<evidence type="ECO:0000256" key="3">
    <source>
        <dbReference type="ARBA" id="ARBA00022670"/>
    </source>
</evidence>
<comment type="cofactor">
    <cofactor evidence="1">
        <name>Zn(2+)</name>
        <dbReference type="ChEBI" id="CHEBI:29105"/>
    </cofactor>
</comment>
<keyword evidence="4" id="KW-0479">Metal-binding</keyword>
<dbReference type="EMBL" id="LWBO01000001">
    <property type="protein sequence ID" value="OQP55078.1"/>
    <property type="molecule type" value="Genomic_DNA"/>
</dbReference>
<keyword evidence="7" id="KW-0482">Metalloprotease</keyword>